<organism evidence="2 3">
    <name type="scientific">Sphingomonas lenta</name>
    <dbReference type="NCBI Taxonomy" id="1141887"/>
    <lineage>
        <taxon>Bacteria</taxon>
        <taxon>Pseudomonadati</taxon>
        <taxon>Pseudomonadota</taxon>
        <taxon>Alphaproteobacteria</taxon>
        <taxon>Sphingomonadales</taxon>
        <taxon>Sphingomonadaceae</taxon>
        <taxon>Sphingomonas</taxon>
    </lineage>
</organism>
<sequence length="372" mass="43034">MVYDRNREGGYYNRSEEQDYGRDYGSGRDYTFSSARDYQAAGELGGGRGRDRDRDYGNRGYQDRERMYGGPGYGQNRGRGFDDRSSGYYGGGDQYRGSYASDGRRFTEYDRDDDDRDYDRDQGRRGGMMGGFTGGYDRDRDYDRNRSYGRGGGRDDDRGFFDRAADEVKSWFGGDDDDDRRRGYRGDVQGGRRVSGNWQGDRVHDHRDRDYHEWRQGQMAQLDRDYDEYRRENRSKFENEFSSWRTTRQGQRQMVGQVQEHAEVYGSDGEKVGTVDKVEGDRIKLTKNDPEAGGRHHSIPCGWLQSVEGNRVTLNKSSIEAKTMWRDEERNMESSYGQGGTGGENRSDDLQARDNQGRMLNRSFAGTYDEKK</sequence>
<dbReference type="InterPro" id="IPR047800">
    <property type="entry name" value="SWFGD_dom"/>
</dbReference>
<comment type="caution">
    <text evidence="2">The sequence shown here is derived from an EMBL/GenBank/DDBJ whole genome shotgun (WGS) entry which is preliminary data.</text>
</comment>
<name>A0A2A2SHZ3_9SPHN</name>
<dbReference type="OrthoDB" id="9803697at2"/>
<accession>A0A2A2SHZ3</accession>
<feature type="compositionally biased region" description="Basic and acidic residues" evidence="1">
    <location>
        <begin position="323"/>
        <end position="332"/>
    </location>
</feature>
<reference evidence="3" key="1">
    <citation type="submission" date="2017-09" db="EMBL/GenBank/DDBJ databases">
        <authorList>
            <person name="Feng G."/>
            <person name="Zhu H."/>
        </authorList>
    </citation>
    <scope>NUCLEOTIDE SEQUENCE [LARGE SCALE GENOMIC DNA]</scope>
    <source>
        <strain evidence="3">1PNM-20</strain>
    </source>
</reference>
<protein>
    <submittedName>
        <fullName evidence="2">SWFGD domain-containing protein</fullName>
    </submittedName>
</protein>
<dbReference type="Pfam" id="PF09939">
    <property type="entry name" value="DUF2171"/>
    <property type="match status" value="1"/>
</dbReference>
<dbReference type="EMBL" id="NSLI01000002">
    <property type="protein sequence ID" value="PAX08780.1"/>
    <property type="molecule type" value="Genomic_DNA"/>
</dbReference>
<keyword evidence="3" id="KW-1185">Reference proteome</keyword>
<proteinExistence type="predicted"/>
<gene>
    <name evidence="2" type="ORF">CKY28_05310</name>
</gene>
<feature type="compositionally biased region" description="Basic and acidic residues" evidence="1">
    <location>
        <begin position="345"/>
        <end position="356"/>
    </location>
</feature>
<evidence type="ECO:0000256" key="1">
    <source>
        <dbReference type="SAM" id="MobiDB-lite"/>
    </source>
</evidence>
<evidence type="ECO:0000313" key="3">
    <source>
        <dbReference type="Proteomes" id="UP000218151"/>
    </source>
</evidence>
<dbReference type="Proteomes" id="UP000218151">
    <property type="component" value="Unassembled WGS sequence"/>
</dbReference>
<feature type="compositionally biased region" description="Basic and acidic residues" evidence="1">
    <location>
        <begin position="201"/>
        <end position="214"/>
    </location>
</feature>
<evidence type="ECO:0000313" key="2">
    <source>
        <dbReference type="EMBL" id="PAX08780.1"/>
    </source>
</evidence>
<dbReference type="RefSeq" id="WP_095997291.1">
    <property type="nucleotide sequence ID" value="NZ_NSLI01000002.1"/>
</dbReference>
<feature type="region of interest" description="Disordered" evidence="1">
    <location>
        <begin position="1"/>
        <end position="214"/>
    </location>
</feature>
<dbReference type="NCBIfam" id="NF033157">
    <property type="entry name" value="SWFGD_domain"/>
    <property type="match status" value="1"/>
</dbReference>
<feature type="compositionally biased region" description="Basic and acidic residues" evidence="1">
    <location>
        <begin position="1"/>
        <end position="26"/>
    </location>
</feature>
<feature type="region of interest" description="Disordered" evidence="1">
    <location>
        <begin position="322"/>
        <end position="372"/>
    </location>
</feature>
<dbReference type="AlphaFoldDB" id="A0A2A2SHZ3"/>
<feature type="compositionally biased region" description="Gly residues" evidence="1">
    <location>
        <begin position="125"/>
        <end position="134"/>
    </location>
</feature>
<feature type="compositionally biased region" description="Basic and acidic residues" evidence="1">
    <location>
        <begin position="136"/>
        <end position="169"/>
    </location>
</feature>
<dbReference type="InterPro" id="IPR018684">
    <property type="entry name" value="DUF2171"/>
</dbReference>
<feature type="compositionally biased region" description="Basic and acidic residues" evidence="1">
    <location>
        <begin position="48"/>
        <end position="67"/>
    </location>
</feature>